<sequence>MLLWIMNSLSPLEIRSRILIDSVFQQLMLDWLDDCQQGDYSSGSLTDIKTHHAAHGVDVDSDECDARSVLMLAHVQPANICTADEVTEVYSQVLHDADDIMYASNQHRCRLQTSTSKGCRCTAESTCRAHFSHELYPSTHVDNDTGAIHFKKTEPWINTFNLVMFHALRCNTNITCLLSGMQVCAIIAYITDYVTKSPLQMHSIFESI</sequence>
<dbReference type="OrthoDB" id="2743026at2759"/>
<organism evidence="1 2">
    <name type="scientific">Laetiporus sulphureus 93-53</name>
    <dbReference type="NCBI Taxonomy" id="1314785"/>
    <lineage>
        <taxon>Eukaryota</taxon>
        <taxon>Fungi</taxon>
        <taxon>Dikarya</taxon>
        <taxon>Basidiomycota</taxon>
        <taxon>Agaricomycotina</taxon>
        <taxon>Agaricomycetes</taxon>
        <taxon>Polyporales</taxon>
        <taxon>Laetiporus</taxon>
    </lineage>
</organism>
<dbReference type="Proteomes" id="UP000076871">
    <property type="component" value="Unassembled WGS sequence"/>
</dbReference>
<evidence type="ECO:0000313" key="2">
    <source>
        <dbReference type="Proteomes" id="UP000076871"/>
    </source>
</evidence>
<reference evidence="1 2" key="1">
    <citation type="journal article" date="2016" name="Mol. Biol. Evol.">
        <title>Comparative Genomics of Early-Diverging Mushroom-Forming Fungi Provides Insights into the Origins of Lignocellulose Decay Capabilities.</title>
        <authorList>
            <person name="Nagy L.G."/>
            <person name="Riley R."/>
            <person name="Tritt A."/>
            <person name="Adam C."/>
            <person name="Daum C."/>
            <person name="Floudas D."/>
            <person name="Sun H."/>
            <person name="Yadav J.S."/>
            <person name="Pangilinan J."/>
            <person name="Larsson K.H."/>
            <person name="Matsuura K."/>
            <person name="Barry K."/>
            <person name="Labutti K."/>
            <person name="Kuo R."/>
            <person name="Ohm R.A."/>
            <person name="Bhattacharya S.S."/>
            <person name="Shirouzu T."/>
            <person name="Yoshinaga Y."/>
            <person name="Martin F.M."/>
            <person name="Grigoriev I.V."/>
            <person name="Hibbett D.S."/>
        </authorList>
    </citation>
    <scope>NUCLEOTIDE SEQUENCE [LARGE SCALE GENOMIC DNA]</scope>
    <source>
        <strain evidence="1 2">93-53</strain>
    </source>
</reference>
<dbReference type="AlphaFoldDB" id="A0A165DJA2"/>
<dbReference type="GeneID" id="63820238"/>
<accession>A0A165DJA2</accession>
<dbReference type="RefSeq" id="XP_040762745.1">
    <property type="nucleotide sequence ID" value="XM_040903207.1"/>
</dbReference>
<feature type="non-terminal residue" evidence="1">
    <location>
        <position position="208"/>
    </location>
</feature>
<proteinExistence type="predicted"/>
<protein>
    <submittedName>
        <fullName evidence="1">Uncharacterized protein</fullName>
    </submittedName>
</protein>
<keyword evidence="2" id="KW-1185">Reference proteome</keyword>
<dbReference type="EMBL" id="KV427633">
    <property type="protein sequence ID" value="KZT05005.1"/>
    <property type="molecule type" value="Genomic_DNA"/>
</dbReference>
<gene>
    <name evidence="1" type="ORF">LAESUDRAFT_615371</name>
</gene>
<evidence type="ECO:0000313" key="1">
    <source>
        <dbReference type="EMBL" id="KZT05005.1"/>
    </source>
</evidence>
<name>A0A165DJA2_9APHY</name>
<dbReference type="InParanoid" id="A0A165DJA2"/>
<dbReference type="STRING" id="1314785.A0A165DJA2"/>